<reference evidence="2 3" key="1">
    <citation type="journal article" date="2013" name="Proc. Natl. Acad. Sci. U.S.A.">
        <title>Fine-scale variation in meiotic recombination in Mimulus inferred from population shotgun sequencing.</title>
        <authorList>
            <person name="Hellsten U."/>
            <person name="Wright K.M."/>
            <person name="Jenkins J."/>
            <person name="Shu S."/>
            <person name="Yuan Y."/>
            <person name="Wessler S.R."/>
            <person name="Schmutz J."/>
            <person name="Willis J.H."/>
            <person name="Rokhsar D.S."/>
        </authorList>
    </citation>
    <scope>NUCLEOTIDE SEQUENCE [LARGE SCALE GENOMIC DNA]</scope>
    <source>
        <strain evidence="3">cv. DUN x IM62</strain>
    </source>
</reference>
<sequence length="110" mass="13104">MLQWMGGSRRKVTTVFLRNQLLFILYLDETLGSFVLCFFWFLRQKQYFEQRKRQQQQIDGLESYADGKRSCTQHCEYNRSLDILSLENISILAQEHQTSCINGNFEMAYS</sequence>
<protein>
    <submittedName>
        <fullName evidence="2">Uncharacterized protein</fullName>
    </submittedName>
</protein>
<keyword evidence="1" id="KW-1133">Transmembrane helix</keyword>
<name>A0A022RZS6_ERYGU</name>
<organism evidence="2 3">
    <name type="scientific">Erythranthe guttata</name>
    <name type="common">Yellow monkey flower</name>
    <name type="synonym">Mimulus guttatus</name>
    <dbReference type="NCBI Taxonomy" id="4155"/>
    <lineage>
        <taxon>Eukaryota</taxon>
        <taxon>Viridiplantae</taxon>
        <taxon>Streptophyta</taxon>
        <taxon>Embryophyta</taxon>
        <taxon>Tracheophyta</taxon>
        <taxon>Spermatophyta</taxon>
        <taxon>Magnoliopsida</taxon>
        <taxon>eudicotyledons</taxon>
        <taxon>Gunneridae</taxon>
        <taxon>Pentapetalae</taxon>
        <taxon>asterids</taxon>
        <taxon>lamiids</taxon>
        <taxon>Lamiales</taxon>
        <taxon>Phrymaceae</taxon>
        <taxon>Erythranthe</taxon>
    </lineage>
</organism>
<keyword evidence="1" id="KW-0812">Transmembrane</keyword>
<keyword evidence="3" id="KW-1185">Reference proteome</keyword>
<feature type="transmembrane region" description="Helical" evidence="1">
    <location>
        <begin position="20"/>
        <end position="42"/>
    </location>
</feature>
<dbReference type="EMBL" id="KI630171">
    <property type="protein sequence ID" value="EYU46022.1"/>
    <property type="molecule type" value="Genomic_DNA"/>
</dbReference>
<evidence type="ECO:0000256" key="1">
    <source>
        <dbReference type="SAM" id="Phobius"/>
    </source>
</evidence>
<dbReference type="AlphaFoldDB" id="A0A022RZS6"/>
<evidence type="ECO:0000313" key="2">
    <source>
        <dbReference type="EMBL" id="EYU46022.1"/>
    </source>
</evidence>
<gene>
    <name evidence="2" type="ORF">MIMGU_mgv1a020222mg</name>
</gene>
<dbReference type="PANTHER" id="PTHR37722:SF2">
    <property type="entry name" value="OS01G0167700 PROTEIN"/>
    <property type="match status" value="1"/>
</dbReference>
<dbReference type="PANTHER" id="PTHR37722">
    <property type="entry name" value="OS01G0167700 PROTEIN"/>
    <property type="match status" value="1"/>
</dbReference>
<proteinExistence type="predicted"/>
<dbReference type="Proteomes" id="UP000030748">
    <property type="component" value="Unassembled WGS sequence"/>
</dbReference>
<accession>A0A022RZS6</accession>
<evidence type="ECO:0000313" key="3">
    <source>
        <dbReference type="Proteomes" id="UP000030748"/>
    </source>
</evidence>
<keyword evidence="1" id="KW-0472">Membrane</keyword>